<keyword evidence="2" id="KW-0812">Transmembrane</keyword>
<dbReference type="RefSeq" id="WP_141711795.1">
    <property type="nucleotide sequence ID" value="NZ_FNUC01000002.1"/>
</dbReference>
<dbReference type="Pfam" id="PF19650">
    <property type="entry name" value="DUF6153"/>
    <property type="match status" value="1"/>
</dbReference>
<feature type="compositionally biased region" description="Low complexity" evidence="1">
    <location>
        <begin position="52"/>
        <end position="63"/>
    </location>
</feature>
<dbReference type="EMBL" id="FNUC01000002">
    <property type="protein sequence ID" value="SED81763.1"/>
    <property type="molecule type" value="Genomic_DNA"/>
</dbReference>
<keyword evidence="2" id="KW-1133">Transmembrane helix</keyword>
<feature type="region of interest" description="Disordered" evidence="1">
    <location>
        <begin position="52"/>
        <end position="71"/>
    </location>
</feature>
<sequence length="142" mass="14525">MRTGRRTLRQLALRLLLVAVLAVGLVAMHHLAGAGDGRAQAQVTAMDAAAPAGHAAPAGQAAPNDHGATSGDDDGAGHGLFHLCLAVLTAAVLLLAGWLLLGPRRWTSLLPLGALLRAPAPARPPPRRHGSALLVSLCVMRT</sequence>
<protein>
    <submittedName>
        <fullName evidence="3">Uncharacterized protein</fullName>
    </submittedName>
</protein>
<evidence type="ECO:0000256" key="1">
    <source>
        <dbReference type="SAM" id="MobiDB-lite"/>
    </source>
</evidence>
<dbReference type="InterPro" id="IPR046151">
    <property type="entry name" value="DUF6153"/>
</dbReference>
<organism evidence="3 4">
    <name type="scientific">Jiangella alba</name>
    <dbReference type="NCBI Taxonomy" id="561176"/>
    <lineage>
        <taxon>Bacteria</taxon>
        <taxon>Bacillati</taxon>
        <taxon>Actinomycetota</taxon>
        <taxon>Actinomycetes</taxon>
        <taxon>Jiangellales</taxon>
        <taxon>Jiangellaceae</taxon>
        <taxon>Jiangella</taxon>
    </lineage>
</organism>
<accession>A0A1H5DSC5</accession>
<dbReference type="Proteomes" id="UP000181980">
    <property type="component" value="Unassembled WGS sequence"/>
</dbReference>
<proteinExistence type="predicted"/>
<keyword evidence="4" id="KW-1185">Reference proteome</keyword>
<keyword evidence="2" id="KW-0472">Membrane</keyword>
<reference evidence="4" key="1">
    <citation type="submission" date="2016-10" db="EMBL/GenBank/DDBJ databases">
        <authorList>
            <person name="Varghese N."/>
            <person name="Submissions S."/>
        </authorList>
    </citation>
    <scope>NUCLEOTIDE SEQUENCE [LARGE SCALE GENOMIC DNA]</scope>
    <source>
        <strain evidence="4">DSM 45237</strain>
    </source>
</reference>
<evidence type="ECO:0000256" key="2">
    <source>
        <dbReference type="SAM" id="Phobius"/>
    </source>
</evidence>
<dbReference type="AlphaFoldDB" id="A0A1H5DSC5"/>
<evidence type="ECO:0000313" key="3">
    <source>
        <dbReference type="EMBL" id="SED81763.1"/>
    </source>
</evidence>
<name>A0A1H5DSC5_9ACTN</name>
<dbReference type="STRING" id="561176.SAMN04488561_0503"/>
<feature type="transmembrane region" description="Helical" evidence="2">
    <location>
        <begin position="80"/>
        <end position="101"/>
    </location>
</feature>
<evidence type="ECO:0000313" key="4">
    <source>
        <dbReference type="Proteomes" id="UP000181980"/>
    </source>
</evidence>
<gene>
    <name evidence="3" type="ORF">SAMN04488561_0503</name>
</gene>